<evidence type="ECO:0000313" key="3">
    <source>
        <dbReference type="Proteomes" id="UP000660729"/>
    </source>
</evidence>
<protein>
    <submittedName>
        <fullName evidence="2">Uncharacterized protein</fullName>
    </submittedName>
</protein>
<reference evidence="2" key="1">
    <citation type="submission" date="2020-04" db="EMBL/GenBank/DDBJ databases">
        <title>Draft genome resource of the tomato pathogen Pseudocercospora fuligena.</title>
        <authorList>
            <person name="Zaccaron A."/>
        </authorList>
    </citation>
    <scope>NUCLEOTIDE SEQUENCE</scope>
    <source>
        <strain evidence="2">PF001</strain>
    </source>
</reference>
<gene>
    <name evidence="2" type="ORF">HII31_08884</name>
</gene>
<feature type="compositionally biased region" description="Low complexity" evidence="1">
    <location>
        <begin position="225"/>
        <end position="234"/>
    </location>
</feature>
<feature type="region of interest" description="Disordered" evidence="1">
    <location>
        <begin position="186"/>
        <end position="234"/>
    </location>
</feature>
<comment type="caution">
    <text evidence="2">The sequence shown here is derived from an EMBL/GenBank/DDBJ whole genome shotgun (WGS) entry which is preliminary data.</text>
</comment>
<accession>A0A8H6VGL4</accession>
<sequence>MIYFPPVGGQAAAGAQGQAPGAPAPVGGSAITTLGQTFQPGSAYISCQTLWAGYTDDKGSVVQTGPTFTNAIFPVPSDQVSTQCQSTLTAAESDHNTQAWGAPQQCDFNNIGAAQPTCQQVAPPPNIINQVPEFAPYLFWSMDWRQPQYISQEGSPAPPQGSAWAGPEPGCTPSIVQTTTNIVPTTPVAPTAAPSVAPTGVPASQPPSAETSPAYTGPQAGGSNGTSPTTTGPAPYTGNAAPAFSKAGKSSFAIAALLLSVLVL</sequence>
<evidence type="ECO:0000256" key="1">
    <source>
        <dbReference type="SAM" id="MobiDB-lite"/>
    </source>
</evidence>
<proteinExistence type="predicted"/>
<name>A0A8H6VGL4_9PEZI</name>
<feature type="compositionally biased region" description="Low complexity" evidence="1">
    <location>
        <begin position="186"/>
        <end position="203"/>
    </location>
</feature>
<dbReference type="Proteomes" id="UP000660729">
    <property type="component" value="Unassembled WGS sequence"/>
</dbReference>
<dbReference type="AlphaFoldDB" id="A0A8H6VGL4"/>
<dbReference type="EMBL" id="JABCIY010000178">
    <property type="protein sequence ID" value="KAF7189777.1"/>
    <property type="molecule type" value="Genomic_DNA"/>
</dbReference>
<dbReference type="OrthoDB" id="3650696at2759"/>
<organism evidence="2 3">
    <name type="scientific">Pseudocercospora fuligena</name>
    <dbReference type="NCBI Taxonomy" id="685502"/>
    <lineage>
        <taxon>Eukaryota</taxon>
        <taxon>Fungi</taxon>
        <taxon>Dikarya</taxon>
        <taxon>Ascomycota</taxon>
        <taxon>Pezizomycotina</taxon>
        <taxon>Dothideomycetes</taxon>
        <taxon>Dothideomycetidae</taxon>
        <taxon>Mycosphaerellales</taxon>
        <taxon>Mycosphaerellaceae</taxon>
        <taxon>Pseudocercospora</taxon>
    </lineage>
</organism>
<keyword evidence="3" id="KW-1185">Reference proteome</keyword>
<evidence type="ECO:0000313" key="2">
    <source>
        <dbReference type="EMBL" id="KAF7189777.1"/>
    </source>
</evidence>